<evidence type="ECO:0000313" key="2">
    <source>
        <dbReference type="EMBL" id="SEK32228.1"/>
    </source>
</evidence>
<accession>A0A1H7G289</accession>
<protein>
    <recommendedName>
        <fullName evidence="4">Replication restart DNA helicase PriA</fullName>
    </recommendedName>
</protein>
<feature type="transmembrane region" description="Helical" evidence="1">
    <location>
        <begin position="479"/>
        <end position="497"/>
    </location>
</feature>
<keyword evidence="1" id="KW-0472">Membrane</keyword>
<keyword evidence="1" id="KW-1133">Transmembrane helix</keyword>
<feature type="transmembrane region" description="Helical" evidence="1">
    <location>
        <begin position="316"/>
        <end position="338"/>
    </location>
</feature>
<gene>
    <name evidence="2" type="ORF">SAMN02910377_00586</name>
</gene>
<feature type="transmembrane region" description="Helical" evidence="1">
    <location>
        <begin position="446"/>
        <end position="467"/>
    </location>
</feature>
<dbReference type="Gene3D" id="2.20.28.30">
    <property type="entry name" value="RNA polymerase ii, chain L"/>
    <property type="match status" value="1"/>
</dbReference>
<evidence type="ECO:0008006" key="4">
    <source>
        <dbReference type="Google" id="ProtNLM"/>
    </source>
</evidence>
<dbReference type="AlphaFoldDB" id="A0A1H7G289"/>
<organism evidence="2 3">
    <name type="scientific">Pseudobutyrivibrio ruminis</name>
    <dbReference type="NCBI Taxonomy" id="46206"/>
    <lineage>
        <taxon>Bacteria</taxon>
        <taxon>Bacillati</taxon>
        <taxon>Bacillota</taxon>
        <taxon>Clostridia</taxon>
        <taxon>Lachnospirales</taxon>
        <taxon>Lachnospiraceae</taxon>
        <taxon>Pseudobutyrivibrio</taxon>
    </lineage>
</organism>
<sequence length="550" mass="61164">MATMFPCPSCGGQLKFSPERMQMLCSSCGQYTDPRAYKGNDIENEAGINTTIYTCPNCAGEIQVIDNDGMEFCPYCGTQTTMQEHFSKSGVPKYILPFNLTKKEAREKYLEEVKHIHFVPDGLNIDDNIDKLVGLYTPYYLYDYSSDGDVSFVGKKTSTSGDYEVTKETQFNVRVDVDDMKVPFDASQTFDDNVSGSINPFPLNELEKFNPNFLAGFFVENSTVDKEIYVEDALEEAKNSLCNKVKAKADGYDLTSREDERIHNDVASKLQYKGCEGAYLPVYFMTTRNYDRVSYSVINGASGAVYSDMPIDKRKMYAAAIGASFAIFAVLFVLSLTFSFTYRIKNLCGFAALVSSFIAYYGAKIADGVYRRDNHLDDKGYFGSKDVVTSNNIKPIKKKAKKKINKKSTKAALSGAGAVVLFLILKGGYAFIIAGILYVIENGRAVSNVLNVILMLAMYISSFVFIIKGFNAVKKGQKTVLLLGTFGWIAAILIRIINLPNDIIYYIALAIVFAIIVFTIDCTVREYNRLATRPSPQFLKKGGKLENAKG</sequence>
<dbReference type="EMBL" id="FNZX01000004">
    <property type="protein sequence ID" value="SEK32228.1"/>
    <property type="molecule type" value="Genomic_DNA"/>
</dbReference>
<dbReference type="RefSeq" id="WP_143063531.1">
    <property type="nucleotide sequence ID" value="NZ_FNZX01000004.1"/>
</dbReference>
<keyword evidence="3" id="KW-1185">Reference proteome</keyword>
<evidence type="ECO:0000313" key="3">
    <source>
        <dbReference type="Proteomes" id="UP000182321"/>
    </source>
</evidence>
<keyword evidence="1" id="KW-0812">Transmembrane</keyword>
<feature type="transmembrane region" description="Helical" evidence="1">
    <location>
        <begin position="503"/>
        <end position="524"/>
    </location>
</feature>
<dbReference type="Proteomes" id="UP000182321">
    <property type="component" value="Unassembled WGS sequence"/>
</dbReference>
<reference evidence="3" key="1">
    <citation type="submission" date="2016-10" db="EMBL/GenBank/DDBJ databases">
        <authorList>
            <person name="Varghese N."/>
        </authorList>
    </citation>
    <scope>NUCLEOTIDE SEQUENCE [LARGE SCALE GENOMIC DNA]</scope>
    <source>
        <strain evidence="3">ACV-9</strain>
    </source>
</reference>
<evidence type="ECO:0000256" key="1">
    <source>
        <dbReference type="SAM" id="Phobius"/>
    </source>
</evidence>
<name>A0A1H7G289_9FIRM</name>
<feature type="transmembrane region" description="Helical" evidence="1">
    <location>
        <begin position="411"/>
        <end position="440"/>
    </location>
</feature>
<proteinExistence type="predicted"/>